<keyword evidence="2" id="KW-1185">Reference proteome</keyword>
<reference evidence="1 2" key="1">
    <citation type="submission" date="2021-06" db="EMBL/GenBank/DDBJ databases">
        <title>Nitratireductor porphyridii sp. nov., isolated from a small marine red alga, Porphyridium purpureum in South Korea.</title>
        <authorList>
            <person name="Kim K.H."/>
            <person name="Kristyanto S."/>
            <person name="Jeon C.O."/>
        </authorList>
    </citation>
    <scope>NUCLEOTIDE SEQUENCE [LARGE SCALE GENOMIC DNA]</scope>
    <source>
        <strain evidence="1 2">R6</strain>
    </source>
</reference>
<proteinExistence type="predicted"/>
<protein>
    <submittedName>
        <fullName evidence="1">Uncharacterized protein</fullName>
    </submittedName>
</protein>
<comment type="caution">
    <text evidence="1">The sequence shown here is derived from an EMBL/GenBank/DDBJ whole genome shotgun (WGS) entry which is preliminary data.</text>
</comment>
<name>A0ABS7R8N3_9HYPH</name>
<dbReference type="RefSeq" id="WP_223003755.1">
    <property type="nucleotide sequence ID" value="NZ_JAHSQO010000001.1"/>
</dbReference>
<evidence type="ECO:0000313" key="2">
    <source>
        <dbReference type="Proteomes" id="UP000777661"/>
    </source>
</evidence>
<dbReference type="EMBL" id="JAHSQO010000001">
    <property type="protein sequence ID" value="MBY8915818.1"/>
    <property type="molecule type" value="Genomic_DNA"/>
</dbReference>
<accession>A0ABS7R8N3</accession>
<sequence length="238" mass="26213">MTDDLSEIDDRIKWCRDRTLILAAEIDTFTTSGAYKISHDVDPETGNGTFYIALEKKPPRNFAIDAGVIIHELRAALDGLACVLAVRNGKGTKNVYFPISRNLAIFESDGIKKKLRNLSHADREVVASLKPYAGGNDMLFALHKADLTRKHTRLILMSGGLNSFGLGNATIERLEFLGGGPITEKKRAFAVASANTRFHAQIGVDLNFSEPDTVRGRPVVATLEEFGRLVQSIVQLFR</sequence>
<gene>
    <name evidence="1" type="ORF">KVG22_04415</name>
</gene>
<evidence type="ECO:0000313" key="1">
    <source>
        <dbReference type="EMBL" id="MBY8915818.1"/>
    </source>
</evidence>
<organism evidence="1 2">
    <name type="scientific">Nitratireductor rhodophyticola</name>
    <dbReference type="NCBI Taxonomy" id="2854036"/>
    <lineage>
        <taxon>Bacteria</taxon>
        <taxon>Pseudomonadati</taxon>
        <taxon>Pseudomonadota</taxon>
        <taxon>Alphaproteobacteria</taxon>
        <taxon>Hyphomicrobiales</taxon>
        <taxon>Phyllobacteriaceae</taxon>
        <taxon>Nitratireductor</taxon>
    </lineage>
</organism>
<dbReference type="Proteomes" id="UP000777661">
    <property type="component" value="Unassembled WGS sequence"/>
</dbReference>